<dbReference type="OrthoDB" id="3406074at2"/>
<keyword evidence="8" id="KW-1185">Reference proteome</keyword>
<keyword evidence="5" id="KW-0511">Multifunctional enzyme</keyword>
<feature type="domain" description="Ketosynthase family 3 (KS3)" evidence="6">
    <location>
        <begin position="34"/>
        <end position="444"/>
    </location>
</feature>
<reference evidence="7 8" key="1">
    <citation type="submission" date="2018-03" db="EMBL/GenBank/DDBJ databases">
        <title>Bioinformatic expansion and discovery of thiopeptide antibiotics.</title>
        <authorList>
            <person name="Schwalen C.J."/>
            <person name="Hudson G.A."/>
            <person name="Mitchell D.A."/>
        </authorList>
    </citation>
    <scope>NUCLEOTIDE SEQUENCE [LARGE SCALE GENOMIC DNA]</scope>
    <source>
        <strain evidence="7 8">NRRL 8041</strain>
    </source>
</reference>
<dbReference type="PROSITE" id="PS52004">
    <property type="entry name" value="KS3_2"/>
    <property type="match status" value="1"/>
</dbReference>
<dbReference type="InterPro" id="IPR014030">
    <property type="entry name" value="Ketoacyl_synth_N"/>
</dbReference>
<evidence type="ECO:0000313" key="7">
    <source>
        <dbReference type="EMBL" id="PYC62823.1"/>
    </source>
</evidence>
<dbReference type="EMBL" id="PYBV01000078">
    <property type="protein sequence ID" value="PYC62823.1"/>
    <property type="molecule type" value="Genomic_DNA"/>
</dbReference>
<dbReference type="Pfam" id="PF02801">
    <property type="entry name" value="Ketoacyl-synt_C"/>
    <property type="match status" value="1"/>
</dbReference>
<evidence type="ECO:0000256" key="4">
    <source>
        <dbReference type="ARBA" id="ARBA00022679"/>
    </source>
</evidence>
<dbReference type="InterPro" id="IPR001227">
    <property type="entry name" value="Ac_transferase_dom_sf"/>
</dbReference>
<comment type="caution">
    <text evidence="7">The sequence shown here is derived from an EMBL/GenBank/DDBJ whole genome shotgun (WGS) entry which is preliminary data.</text>
</comment>
<dbReference type="GO" id="GO:0004312">
    <property type="term" value="F:fatty acid synthase activity"/>
    <property type="evidence" value="ECO:0007669"/>
    <property type="project" value="TreeGrafter"/>
</dbReference>
<dbReference type="AlphaFoldDB" id="A0A318NDS1"/>
<protein>
    <submittedName>
        <fullName evidence="7">Type I polyketide synthase</fullName>
    </submittedName>
</protein>
<evidence type="ECO:0000256" key="5">
    <source>
        <dbReference type="ARBA" id="ARBA00023268"/>
    </source>
</evidence>
<dbReference type="GO" id="GO:0017000">
    <property type="term" value="P:antibiotic biosynthetic process"/>
    <property type="evidence" value="ECO:0007669"/>
    <property type="project" value="UniProtKB-ARBA"/>
</dbReference>
<keyword evidence="4" id="KW-0808">Transferase</keyword>
<name>A0A318NDS1_9ACTN</name>
<dbReference type="CDD" id="cd00833">
    <property type="entry name" value="PKS"/>
    <property type="match status" value="1"/>
</dbReference>
<dbReference type="Gene3D" id="3.30.70.3290">
    <property type="match status" value="1"/>
</dbReference>
<accession>A0A318NDS1</accession>
<dbReference type="Gene3D" id="3.40.47.10">
    <property type="match status" value="1"/>
</dbReference>
<dbReference type="Gene3D" id="3.40.366.10">
    <property type="entry name" value="Malonyl-Coenzyme A Acyl Carrier Protein, domain 2"/>
    <property type="match status" value="1"/>
</dbReference>
<dbReference type="RefSeq" id="WP_146247482.1">
    <property type="nucleotide sequence ID" value="NZ_PYBV01000078.1"/>
</dbReference>
<dbReference type="InterPro" id="IPR020841">
    <property type="entry name" value="PKS_Beta-ketoAc_synthase_dom"/>
</dbReference>
<dbReference type="SMART" id="SM00825">
    <property type="entry name" value="PKS_KS"/>
    <property type="match status" value="1"/>
</dbReference>
<dbReference type="Pfam" id="PF00109">
    <property type="entry name" value="ketoacyl-synt"/>
    <property type="match status" value="1"/>
</dbReference>
<dbReference type="InterPro" id="IPR016035">
    <property type="entry name" value="Acyl_Trfase/lysoPLipase"/>
</dbReference>
<proteinExistence type="predicted"/>
<gene>
    <name evidence="7" type="ORF">C7C45_32685</name>
</gene>
<dbReference type="PROSITE" id="PS00606">
    <property type="entry name" value="KS3_1"/>
    <property type="match status" value="1"/>
</dbReference>
<dbReference type="PANTHER" id="PTHR43775">
    <property type="entry name" value="FATTY ACID SYNTHASE"/>
    <property type="match status" value="1"/>
</dbReference>
<dbReference type="SUPFAM" id="SSF53901">
    <property type="entry name" value="Thiolase-like"/>
    <property type="match status" value="1"/>
</dbReference>
<evidence type="ECO:0000313" key="8">
    <source>
        <dbReference type="Proteomes" id="UP000248333"/>
    </source>
</evidence>
<dbReference type="GO" id="GO:0006633">
    <property type="term" value="P:fatty acid biosynthetic process"/>
    <property type="evidence" value="ECO:0007669"/>
    <property type="project" value="InterPro"/>
</dbReference>
<dbReference type="InterPro" id="IPR015083">
    <property type="entry name" value="NorB/c/GfsB-D-like_docking"/>
</dbReference>
<evidence type="ECO:0000256" key="2">
    <source>
        <dbReference type="ARBA" id="ARBA00022450"/>
    </source>
</evidence>
<evidence type="ECO:0000256" key="1">
    <source>
        <dbReference type="ARBA" id="ARBA00001957"/>
    </source>
</evidence>
<dbReference type="InterPro" id="IPR050091">
    <property type="entry name" value="PKS_NRPS_Biosynth_Enz"/>
</dbReference>
<keyword evidence="3" id="KW-0597">Phosphoprotein</keyword>
<comment type="cofactor">
    <cofactor evidence="1">
        <name>pantetheine 4'-phosphate</name>
        <dbReference type="ChEBI" id="CHEBI:47942"/>
    </cofactor>
</comment>
<keyword evidence="2" id="KW-0596">Phosphopantetheine</keyword>
<dbReference type="InterPro" id="IPR014031">
    <property type="entry name" value="Ketoacyl_synth_C"/>
</dbReference>
<organism evidence="7 8">
    <name type="scientific">Micromonospora arborensis</name>
    <dbReference type="NCBI Taxonomy" id="2116518"/>
    <lineage>
        <taxon>Bacteria</taxon>
        <taxon>Bacillati</taxon>
        <taxon>Actinomycetota</taxon>
        <taxon>Actinomycetes</taxon>
        <taxon>Micromonosporales</taxon>
        <taxon>Micromonosporaceae</taxon>
        <taxon>Micromonospora</taxon>
    </lineage>
</organism>
<dbReference type="FunFam" id="3.40.47.10:FF:000019">
    <property type="entry name" value="Polyketide synthase type I"/>
    <property type="match status" value="1"/>
</dbReference>
<dbReference type="PANTHER" id="PTHR43775:SF51">
    <property type="entry name" value="INACTIVE PHENOLPHTHIOCEROL SYNTHESIS POLYKETIDE SYNTHASE TYPE I PKS1-RELATED"/>
    <property type="match status" value="1"/>
</dbReference>
<dbReference type="Pfam" id="PF16197">
    <property type="entry name" value="KAsynt_C_assoc"/>
    <property type="match status" value="1"/>
</dbReference>
<dbReference type="InterPro" id="IPR032821">
    <property type="entry name" value="PKS_assoc"/>
</dbReference>
<dbReference type="Proteomes" id="UP000248333">
    <property type="component" value="Unassembled WGS sequence"/>
</dbReference>
<dbReference type="Pfam" id="PF00698">
    <property type="entry name" value="Acyl_transf_1"/>
    <property type="match status" value="1"/>
</dbReference>
<dbReference type="GO" id="GO:0004315">
    <property type="term" value="F:3-oxoacyl-[acyl-carrier-protein] synthase activity"/>
    <property type="evidence" value="ECO:0007669"/>
    <property type="project" value="InterPro"/>
</dbReference>
<dbReference type="InterPro" id="IPR018201">
    <property type="entry name" value="Ketoacyl_synth_AS"/>
</dbReference>
<dbReference type="InterPro" id="IPR014043">
    <property type="entry name" value="Acyl_transferase_dom"/>
</dbReference>
<dbReference type="GO" id="GO:0030639">
    <property type="term" value="P:polyketide biosynthetic process"/>
    <property type="evidence" value="ECO:0007669"/>
    <property type="project" value="UniProtKB-ARBA"/>
</dbReference>
<sequence>MTTADQKVVDALRASLKETERLREQNRRQTASAHEPIAIVGMACRFPGGVSSPEDLWRLIVDEIDPMGPFPADRGWDLDRLYDPDNVRPGTTYVREAGWLHDAADFDAGFFGIAPRDALLIDPQQRLLLETTWEAFERAGIPPSSVRGTDTGVFAGVMYHNYPGSYGSSGVVSGRVSYHFGFEGPSITLDTACSSSLVAIDLAVQSLRRGESSLAVAGGVSVMATPRTFVEFNQQDTQSPRGRCHSFSADSDGPAWSEGVGVVLVERLSDARRLGHPVLAVIRGAASNQDGASNGLTAPNGPAQQRLVRLALANARLAADQVDAVDGHGTATELGDPIEAQALLATYGKDRDRPLWLSSVKSNLGHSQAAAGVAGVIKMVMAIRHGVLPRTLHVTEPTPHVDWESGQVRLLTETIPWPATGQPRRAGVSSFGLSGTNTHIILEQAPETPEPAGDAGPLPVTPLVLSARDTAALRAQAGLLAGFLADRPDVPAAEVARALTTTRAAHEHRAVVTGTDRDELRQTLTAYAAGEDVPAVAAGVARSGGKLAFLFTGQGGQRPGMGVELADTYPVFAAALAEVAAELDPLLDRPLADVLRNAGPEELAQTLHTQTATFAVEVALARLLDSWGVRPDLLAGHSIG</sequence>
<dbReference type="SUPFAM" id="SSF52151">
    <property type="entry name" value="FabD/lysophospholipase-like"/>
    <property type="match status" value="1"/>
</dbReference>
<evidence type="ECO:0000259" key="6">
    <source>
        <dbReference type="PROSITE" id="PS52004"/>
    </source>
</evidence>
<dbReference type="InterPro" id="IPR016039">
    <property type="entry name" value="Thiolase-like"/>
</dbReference>
<evidence type="ECO:0000256" key="3">
    <source>
        <dbReference type="ARBA" id="ARBA00022553"/>
    </source>
</evidence>
<dbReference type="Pfam" id="PF08990">
    <property type="entry name" value="Docking"/>
    <property type="match status" value="1"/>
</dbReference>
<feature type="non-terminal residue" evidence="7">
    <location>
        <position position="640"/>
    </location>
</feature>